<name>A0A2T5IZP5_9GAMM</name>
<dbReference type="AlphaFoldDB" id="A0A2T5IZP5"/>
<evidence type="ECO:0000313" key="1">
    <source>
        <dbReference type="EMBL" id="PTQ89512.1"/>
    </source>
</evidence>
<reference evidence="1 2" key="1">
    <citation type="submission" date="2018-04" db="EMBL/GenBank/DDBJ databases">
        <title>Genomic Encyclopedia of Archaeal and Bacterial Type Strains, Phase II (KMG-II): from individual species to whole genera.</title>
        <authorList>
            <person name="Goeker M."/>
        </authorList>
    </citation>
    <scope>NUCLEOTIDE SEQUENCE [LARGE SCALE GENOMIC DNA]</scope>
    <source>
        <strain evidence="1 2">DSM 5822</strain>
    </source>
</reference>
<dbReference type="EMBL" id="QAON01000006">
    <property type="protein sequence ID" value="PTQ89512.1"/>
    <property type="molecule type" value="Genomic_DNA"/>
</dbReference>
<gene>
    <name evidence="1" type="ORF">C8N29_10643</name>
</gene>
<sequence>MSDTQAIINPCLRCGACCASFRVSFYWRETSEGSTDGVPVELTDVVNHTYSCMKSHPDNRLRCIALEGEVGQTVSCRIYQQRSSTCRDFNFLDEQGQIDIRCNQARQKHGLPPLTLVALGLEPIMTA</sequence>
<dbReference type="Pfam" id="PF03692">
    <property type="entry name" value="CxxCxxCC"/>
    <property type="match status" value="1"/>
</dbReference>
<keyword evidence="2" id="KW-1185">Reference proteome</keyword>
<organism evidence="1 2">
    <name type="scientific">Agitococcus lubricus</name>
    <dbReference type="NCBI Taxonomy" id="1077255"/>
    <lineage>
        <taxon>Bacteria</taxon>
        <taxon>Pseudomonadati</taxon>
        <taxon>Pseudomonadota</taxon>
        <taxon>Gammaproteobacteria</taxon>
        <taxon>Moraxellales</taxon>
        <taxon>Moraxellaceae</taxon>
        <taxon>Agitococcus</taxon>
    </lineage>
</organism>
<dbReference type="Proteomes" id="UP000244223">
    <property type="component" value="Unassembled WGS sequence"/>
</dbReference>
<dbReference type="OrthoDB" id="196483at2"/>
<protein>
    <submittedName>
        <fullName evidence="1">Uncharacterized protein</fullName>
    </submittedName>
</protein>
<comment type="caution">
    <text evidence="1">The sequence shown here is derived from an EMBL/GenBank/DDBJ whole genome shotgun (WGS) entry which is preliminary data.</text>
</comment>
<dbReference type="RefSeq" id="WP_107865478.1">
    <property type="nucleotide sequence ID" value="NZ_QAON01000006.1"/>
</dbReference>
<proteinExistence type="predicted"/>
<dbReference type="InterPro" id="IPR005358">
    <property type="entry name" value="Puta_zinc/iron-chelating_dom"/>
</dbReference>
<evidence type="ECO:0000313" key="2">
    <source>
        <dbReference type="Proteomes" id="UP000244223"/>
    </source>
</evidence>
<accession>A0A2T5IZP5</accession>